<dbReference type="Proteomes" id="UP001257659">
    <property type="component" value="Unassembled WGS sequence"/>
</dbReference>
<dbReference type="EMBL" id="JAVDQA010000003">
    <property type="protein sequence ID" value="MDR6300726.1"/>
    <property type="molecule type" value="Genomic_DNA"/>
</dbReference>
<proteinExistence type="predicted"/>
<protein>
    <recommendedName>
        <fullName evidence="3">Lipoprotein</fullName>
    </recommendedName>
</protein>
<dbReference type="PROSITE" id="PS51257">
    <property type="entry name" value="PROKAR_LIPOPROTEIN"/>
    <property type="match status" value="1"/>
</dbReference>
<name>A0ABU1K604_9FLAO</name>
<sequence>MKYSFFLFLFMVISCKSTQQDSFKNSLNSNSLILLSECPEPEKCSITVMENTSMSFSKDNANKLYPEFKPNENTMIIKYTFAVNMDQQASDGHYKEEILFEIPNTEKKLVLNDEELSKVKLLHGMFCYCKGAAGYYEVKNGKLKVENNELLLQFKNENVSQRIDSIKAKY</sequence>
<accession>A0ABU1K604</accession>
<evidence type="ECO:0000313" key="1">
    <source>
        <dbReference type="EMBL" id="MDR6300726.1"/>
    </source>
</evidence>
<evidence type="ECO:0008006" key="3">
    <source>
        <dbReference type="Google" id="ProtNLM"/>
    </source>
</evidence>
<keyword evidence="2" id="KW-1185">Reference proteome</keyword>
<dbReference type="RefSeq" id="WP_309727626.1">
    <property type="nucleotide sequence ID" value="NZ_JAVDQA010000003.1"/>
</dbReference>
<gene>
    <name evidence="1" type="ORF">GGR31_001369</name>
</gene>
<evidence type="ECO:0000313" key="2">
    <source>
        <dbReference type="Proteomes" id="UP001257659"/>
    </source>
</evidence>
<organism evidence="1 2">
    <name type="scientific">Mesonia maritima</name>
    <dbReference type="NCBI Taxonomy" id="1793873"/>
    <lineage>
        <taxon>Bacteria</taxon>
        <taxon>Pseudomonadati</taxon>
        <taxon>Bacteroidota</taxon>
        <taxon>Flavobacteriia</taxon>
        <taxon>Flavobacteriales</taxon>
        <taxon>Flavobacteriaceae</taxon>
        <taxon>Mesonia</taxon>
    </lineage>
</organism>
<comment type="caution">
    <text evidence="1">The sequence shown here is derived from an EMBL/GenBank/DDBJ whole genome shotgun (WGS) entry which is preliminary data.</text>
</comment>
<reference evidence="1 2" key="1">
    <citation type="submission" date="2023-07" db="EMBL/GenBank/DDBJ databases">
        <title>Genomic Encyclopedia of Type Strains, Phase IV (KMG-IV): sequencing the most valuable type-strain genomes for metagenomic binning, comparative biology and taxonomic classification.</title>
        <authorList>
            <person name="Goeker M."/>
        </authorList>
    </citation>
    <scope>NUCLEOTIDE SEQUENCE [LARGE SCALE GENOMIC DNA]</scope>
    <source>
        <strain evidence="1 2">DSM 102814</strain>
    </source>
</reference>